<dbReference type="AlphaFoldDB" id="A0A3P7J8W0"/>
<sequence length="378" mass="41978">MSNVDCGNPTFECVQSVCVPVIKLPGPKSLMICRDGVCPLPFVCINNFCVSITTQPQPGNIPLTPQPYNIPMACHEGTCPKPFKCINNLCLIGVGCMNNMDCGNPIFECVQSICIPIIRLSGSIPLLFCQNGECPLPYSCLKNYCVAVLSNPQCTTNTHCNDPDYICVHSTCIHRSHLIHVPAICTNYTYCTDSSCADFQMCVNESCPQNFDCYSNLCLPSNQYCEIEEDCPYAHLQCISSKCTYIPKPKTIGEFCELDKQCSGFPQRVCINGLCKTVGQICKRDMDCPEGLRCFVGRCDKQECYKGSQCPSRPDVGCVAGQCRYLQLCNCRGKCAPNLACLRGYCQDMQYVEEVSDMNRDFRNWNSTLTSRQIPVLS</sequence>
<gene>
    <name evidence="1" type="ORF">SVUK_LOCUS7615</name>
</gene>
<evidence type="ECO:0000313" key="2">
    <source>
        <dbReference type="Proteomes" id="UP000270094"/>
    </source>
</evidence>
<dbReference type="Proteomes" id="UP000270094">
    <property type="component" value="Unassembled WGS sequence"/>
</dbReference>
<name>A0A3P7J8W0_STRVU</name>
<accession>A0A3P7J8W0</accession>
<keyword evidence="2" id="KW-1185">Reference proteome</keyword>
<dbReference type="EMBL" id="UYYB01026293">
    <property type="protein sequence ID" value="VDM72617.1"/>
    <property type="molecule type" value="Genomic_DNA"/>
</dbReference>
<reference evidence="1 2" key="1">
    <citation type="submission" date="2018-11" db="EMBL/GenBank/DDBJ databases">
        <authorList>
            <consortium name="Pathogen Informatics"/>
        </authorList>
    </citation>
    <scope>NUCLEOTIDE SEQUENCE [LARGE SCALE GENOMIC DNA]</scope>
</reference>
<proteinExistence type="predicted"/>
<organism evidence="1 2">
    <name type="scientific">Strongylus vulgaris</name>
    <name type="common">Blood worm</name>
    <dbReference type="NCBI Taxonomy" id="40348"/>
    <lineage>
        <taxon>Eukaryota</taxon>
        <taxon>Metazoa</taxon>
        <taxon>Ecdysozoa</taxon>
        <taxon>Nematoda</taxon>
        <taxon>Chromadorea</taxon>
        <taxon>Rhabditida</taxon>
        <taxon>Rhabditina</taxon>
        <taxon>Rhabditomorpha</taxon>
        <taxon>Strongyloidea</taxon>
        <taxon>Strongylidae</taxon>
        <taxon>Strongylus</taxon>
    </lineage>
</organism>
<protein>
    <submittedName>
        <fullName evidence="1">Uncharacterized protein</fullName>
    </submittedName>
</protein>
<evidence type="ECO:0000313" key="1">
    <source>
        <dbReference type="EMBL" id="VDM72617.1"/>
    </source>
</evidence>
<dbReference type="OrthoDB" id="5874521at2759"/>